<dbReference type="PROSITE" id="PS50110">
    <property type="entry name" value="RESPONSE_REGULATORY"/>
    <property type="match status" value="1"/>
</dbReference>
<keyword evidence="4" id="KW-0804">Transcription</keyword>
<organism evidence="8 9">
    <name type="scientific">Subtercola boreus</name>
    <dbReference type="NCBI Taxonomy" id="120213"/>
    <lineage>
        <taxon>Bacteria</taxon>
        <taxon>Bacillati</taxon>
        <taxon>Actinomycetota</taxon>
        <taxon>Actinomycetes</taxon>
        <taxon>Micrococcales</taxon>
        <taxon>Microbacteriaceae</taxon>
        <taxon>Subtercola</taxon>
    </lineage>
</organism>
<evidence type="ECO:0000259" key="6">
    <source>
        <dbReference type="PROSITE" id="PS50043"/>
    </source>
</evidence>
<evidence type="ECO:0000259" key="7">
    <source>
        <dbReference type="PROSITE" id="PS50110"/>
    </source>
</evidence>
<dbReference type="InterPro" id="IPR011006">
    <property type="entry name" value="CheY-like_superfamily"/>
</dbReference>
<dbReference type="PRINTS" id="PR00038">
    <property type="entry name" value="HTHLUXR"/>
</dbReference>
<dbReference type="CDD" id="cd06170">
    <property type="entry name" value="LuxR_C_like"/>
    <property type="match status" value="1"/>
</dbReference>
<dbReference type="Proteomes" id="UP000256541">
    <property type="component" value="Unassembled WGS sequence"/>
</dbReference>
<dbReference type="Pfam" id="PF00072">
    <property type="entry name" value="Response_reg"/>
    <property type="match status" value="1"/>
</dbReference>
<dbReference type="GO" id="GO:0003677">
    <property type="term" value="F:DNA binding"/>
    <property type="evidence" value="ECO:0007669"/>
    <property type="project" value="UniProtKB-KW"/>
</dbReference>
<protein>
    <submittedName>
        <fullName evidence="8">DNA-binding response regulator</fullName>
    </submittedName>
</protein>
<keyword evidence="2" id="KW-0805">Transcription regulation</keyword>
<reference evidence="8 9" key="1">
    <citation type="submission" date="2017-04" db="EMBL/GenBank/DDBJ databases">
        <title>Comparative genome analysis of Subtercola boreus.</title>
        <authorList>
            <person name="Cho Y.-J."/>
            <person name="Cho A."/>
            <person name="Kim O.-S."/>
            <person name="Lee J.-I."/>
        </authorList>
    </citation>
    <scope>NUCLEOTIDE SEQUENCE [LARGE SCALE GENOMIC DNA]</scope>
    <source>
        <strain evidence="8 9">P27479</strain>
    </source>
</reference>
<evidence type="ECO:0000256" key="2">
    <source>
        <dbReference type="ARBA" id="ARBA00023015"/>
    </source>
</evidence>
<dbReference type="AlphaFoldDB" id="A0A3E0VUL0"/>
<dbReference type="GO" id="GO:0006355">
    <property type="term" value="P:regulation of DNA-templated transcription"/>
    <property type="evidence" value="ECO:0007669"/>
    <property type="project" value="InterPro"/>
</dbReference>
<dbReference type="PANTHER" id="PTHR43214:SF24">
    <property type="entry name" value="TRANSCRIPTIONAL REGULATORY PROTEIN NARL-RELATED"/>
    <property type="match status" value="1"/>
</dbReference>
<dbReference type="PROSITE" id="PS50043">
    <property type="entry name" value="HTH_LUXR_2"/>
    <property type="match status" value="1"/>
</dbReference>
<dbReference type="PROSITE" id="PS00622">
    <property type="entry name" value="HTH_LUXR_1"/>
    <property type="match status" value="1"/>
</dbReference>
<dbReference type="PANTHER" id="PTHR43214">
    <property type="entry name" value="TWO-COMPONENT RESPONSE REGULATOR"/>
    <property type="match status" value="1"/>
</dbReference>
<keyword evidence="1 5" id="KW-0597">Phosphoprotein</keyword>
<dbReference type="Gene3D" id="3.40.50.2300">
    <property type="match status" value="1"/>
</dbReference>
<dbReference type="InterPro" id="IPR058245">
    <property type="entry name" value="NreC/VraR/RcsB-like_REC"/>
</dbReference>
<dbReference type="SMART" id="SM00448">
    <property type="entry name" value="REC"/>
    <property type="match status" value="1"/>
</dbReference>
<evidence type="ECO:0000313" key="8">
    <source>
        <dbReference type="EMBL" id="RFA12527.1"/>
    </source>
</evidence>
<comment type="caution">
    <text evidence="8">The sequence shown here is derived from an EMBL/GenBank/DDBJ whole genome shotgun (WGS) entry which is preliminary data.</text>
</comment>
<evidence type="ECO:0000256" key="3">
    <source>
        <dbReference type="ARBA" id="ARBA00023125"/>
    </source>
</evidence>
<feature type="domain" description="HTH luxR-type" evidence="6">
    <location>
        <begin position="170"/>
        <end position="235"/>
    </location>
</feature>
<dbReference type="EMBL" id="NBXB01000041">
    <property type="protein sequence ID" value="RFA12527.1"/>
    <property type="molecule type" value="Genomic_DNA"/>
</dbReference>
<dbReference type="Pfam" id="PF00196">
    <property type="entry name" value="GerE"/>
    <property type="match status" value="1"/>
</dbReference>
<feature type="domain" description="Response regulatory" evidence="7">
    <location>
        <begin position="5"/>
        <end position="121"/>
    </location>
</feature>
<dbReference type="SUPFAM" id="SSF52172">
    <property type="entry name" value="CheY-like"/>
    <property type="match status" value="1"/>
</dbReference>
<sequence>MTDIRILLVDDQALLRMGFRMVLEAEPGFVVVGEASDGASGVRQAAALRPDVILMDVRMPGMNGIEATRAIVREVPESRVLILTTFDLDEYAFEALRAGASGFLLKDARPAELVAAISAVASGDAAVSPRVTRQLLELFGSDLPMAGNETGGSPPGGGPWHPAARAEHPHAARLSALTDREREVLVAIAEGLTNTEIASRLVVSESTVKSHVGRVLTKLQARDRVQAVILAYEAGLVSPTER</sequence>
<accession>A0A3E0VUL0</accession>
<dbReference type="InterPro" id="IPR039420">
    <property type="entry name" value="WalR-like"/>
</dbReference>
<evidence type="ECO:0000256" key="5">
    <source>
        <dbReference type="PROSITE-ProRule" id="PRU00169"/>
    </source>
</evidence>
<dbReference type="SMART" id="SM00421">
    <property type="entry name" value="HTH_LUXR"/>
    <property type="match status" value="1"/>
</dbReference>
<dbReference type="CDD" id="cd17535">
    <property type="entry name" value="REC_NarL-like"/>
    <property type="match status" value="1"/>
</dbReference>
<dbReference type="SUPFAM" id="SSF46894">
    <property type="entry name" value="C-terminal effector domain of the bipartite response regulators"/>
    <property type="match status" value="1"/>
</dbReference>
<dbReference type="InterPro" id="IPR016032">
    <property type="entry name" value="Sig_transdc_resp-reg_C-effctor"/>
</dbReference>
<evidence type="ECO:0000313" key="9">
    <source>
        <dbReference type="Proteomes" id="UP000256541"/>
    </source>
</evidence>
<keyword evidence="3 8" id="KW-0238">DNA-binding</keyword>
<dbReference type="OrthoDB" id="9808843at2"/>
<name>A0A3E0VUL0_9MICO</name>
<dbReference type="RefSeq" id="WP_116412621.1">
    <property type="nucleotide sequence ID" value="NZ_NBXB01000041.1"/>
</dbReference>
<dbReference type="InterPro" id="IPR001789">
    <property type="entry name" value="Sig_transdc_resp-reg_receiver"/>
</dbReference>
<feature type="modified residue" description="4-aspartylphosphate" evidence="5">
    <location>
        <position position="56"/>
    </location>
</feature>
<evidence type="ECO:0000256" key="4">
    <source>
        <dbReference type="ARBA" id="ARBA00023163"/>
    </source>
</evidence>
<proteinExistence type="predicted"/>
<dbReference type="GO" id="GO:0000160">
    <property type="term" value="P:phosphorelay signal transduction system"/>
    <property type="evidence" value="ECO:0007669"/>
    <property type="project" value="InterPro"/>
</dbReference>
<dbReference type="InterPro" id="IPR000792">
    <property type="entry name" value="Tscrpt_reg_LuxR_C"/>
</dbReference>
<gene>
    <name evidence="8" type="ORF">B7R22_15530</name>
</gene>
<evidence type="ECO:0000256" key="1">
    <source>
        <dbReference type="ARBA" id="ARBA00022553"/>
    </source>
</evidence>